<dbReference type="Pfam" id="PF02518">
    <property type="entry name" value="HATPase_c"/>
    <property type="match status" value="1"/>
</dbReference>
<gene>
    <name evidence="6" type="ORF">BSZ40_09730</name>
</gene>
<keyword evidence="3" id="KW-0902">Two-component regulatory system</keyword>
<name>A0A1Q5PUB0_9ACTO</name>
<dbReference type="InterPro" id="IPR036890">
    <property type="entry name" value="HATPase_C_sf"/>
</dbReference>
<accession>A0A1Q5PUB0</accession>
<evidence type="ECO:0000256" key="1">
    <source>
        <dbReference type="ARBA" id="ARBA00022679"/>
    </source>
</evidence>
<dbReference type="AlphaFoldDB" id="A0A1Q5PUB0"/>
<evidence type="ECO:0000259" key="5">
    <source>
        <dbReference type="SMART" id="SM00387"/>
    </source>
</evidence>
<comment type="caution">
    <text evidence="6">The sequence shown here is derived from an EMBL/GenBank/DDBJ whole genome shotgun (WGS) entry which is preliminary data.</text>
</comment>
<dbReference type="Pfam" id="PF07730">
    <property type="entry name" value="HisKA_3"/>
    <property type="match status" value="1"/>
</dbReference>
<protein>
    <recommendedName>
        <fullName evidence="5">Histidine kinase/HSP90-like ATPase domain-containing protein</fullName>
    </recommendedName>
</protein>
<dbReference type="Gene3D" id="3.30.565.10">
    <property type="entry name" value="Histidine kinase-like ATPase, C-terminal domain"/>
    <property type="match status" value="1"/>
</dbReference>
<dbReference type="Gene3D" id="1.20.5.1930">
    <property type="match status" value="1"/>
</dbReference>
<dbReference type="SMART" id="SM00387">
    <property type="entry name" value="HATPase_c"/>
    <property type="match status" value="1"/>
</dbReference>
<feature type="transmembrane region" description="Helical" evidence="4">
    <location>
        <begin position="55"/>
        <end position="73"/>
    </location>
</feature>
<dbReference type="Proteomes" id="UP000185612">
    <property type="component" value="Unassembled WGS sequence"/>
</dbReference>
<evidence type="ECO:0000313" key="6">
    <source>
        <dbReference type="EMBL" id="OKL51025.1"/>
    </source>
</evidence>
<evidence type="ECO:0000256" key="4">
    <source>
        <dbReference type="SAM" id="Phobius"/>
    </source>
</evidence>
<evidence type="ECO:0000256" key="3">
    <source>
        <dbReference type="ARBA" id="ARBA00023012"/>
    </source>
</evidence>
<feature type="transmembrane region" description="Helical" evidence="4">
    <location>
        <begin position="155"/>
        <end position="173"/>
    </location>
</feature>
<dbReference type="InParanoid" id="A0A1Q5PUB0"/>
<feature type="transmembrane region" description="Helical" evidence="4">
    <location>
        <begin position="130"/>
        <end position="149"/>
    </location>
</feature>
<dbReference type="InterPro" id="IPR011712">
    <property type="entry name" value="Sig_transdc_His_kin_sub3_dim/P"/>
</dbReference>
<reference evidence="7" key="1">
    <citation type="submission" date="2016-12" db="EMBL/GenBank/DDBJ databases">
        <authorList>
            <person name="Meng X."/>
        </authorList>
    </citation>
    <scope>NUCLEOTIDE SEQUENCE [LARGE SCALE GENOMIC DNA]</scope>
    <source>
        <strain evidence="7">DSM 20732</strain>
    </source>
</reference>
<evidence type="ECO:0000256" key="2">
    <source>
        <dbReference type="ARBA" id="ARBA00022777"/>
    </source>
</evidence>
<keyword evidence="1" id="KW-0808">Transferase</keyword>
<dbReference type="EMBL" id="MQVS01000011">
    <property type="protein sequence ID" value="OKL51025.1"/>
    <property type="molecule type" value="Genomic_DNA"/>
</dbReference>
<keyword evidence="7" id="KW-1185">Reference proteome</keyword>
<keyword evidence="4" id="KW-1133">Transmembrane helix</keyword>
<dbReference type="GO" id="GO:0000155">
    <property type="term" value="F:phosphorelay sensor kinase activity"/>
    <property type="evidence" value="ECO:0007669"/>
    <property type="project" value="InterPro"/>
</dbReference>
<evidence type="ECO:0000313" key="7">
    <source>
        <dbReference type="Proteomes" id="UP000185612"/>
    </source>
</evidence>
<dbReference type="GO" id="GO:0016020">
    <property type="term" value="C:membrane"/>
    <property type="evidence" value="ECO:0007669"/>
    <property type="project" value="InterPro"/>
</dbReference>
<organism evidence="6 7">
    <name type="scientific">Buchananella hordeovulneris</name>
    <dbReference type="NCBI Taxonomy" id="52770"/>
    <lineage>
        <taxon>Bacteria</taxon>
        <taxon>Bacillati</taxon>
        <taxon>Actinomycetota</taxon>
        <taxon>Actinomycetes</taxon>
        <taxon>Actinomycetales</taxon>
        <taxon>Actinomycetaceae</taxon>
        <taxon>Buchananella</taxon>
    </lineage>
</organism>
<dbReference type="InterPro" id="IPR003594">
    <property type="entry name" value="HATPase_dom"/>
</dbReference>
<dbReference type="GO" id="GO:0046983">
    <property type="term" value="F:protein dimerization activity"/>
    <property type="evidence" value="ECO:0007669"/>
    <property type="project" value="InterPro"/>
</dbReference>
<dbReference type="SUPFAM" id="SSF55874">
    <property type="entry name" value="ATPase domain of HSP90 chaperone/DNA topoisomerase II/histidine kinase"/>
    <property type="match status" value="1"/>
</dbReference>
<feature type="domain" description="Histidine kinase/HSP90-like ATPase" evidence="5">
    <location>
        <begin position="303"/>
        <end position="402"/>
    </location>
</feature>
<dbReference type="InterPro" id="IPR050482">
    <property type="entry name" value="Sensor_HK_TwoCompSys"/>
</dbReference>
<dbReference type="CDD" id="cd16917">
    <property type="entry name" value="HATPase_UhpB-NarQ-NarX-like"/>
    <property type="match status" value="1"/>
</dbReference>
<dbReference type="PANTHER" id="PTHR24421">
    <property type="entry name" value="NITRATE/NITRITE SENSOR PROTEIN NARX-RELATED"/>
    <property type="match status" value="1"/>
</dbReference>
<dbReference type="STRING" id="52770.BSZ40_09730"/>
<keyword evidence="4" id="KW-0472">Membrane</keyword>
<keyword evidence="2" id="KW-0418">Kinase</keyword>
<proteinExistence type="predicted"/>
<sequence>MGENLRTKSSDNVGDRFEHEALAAPARVLCDVRLVTLSLLIVISAVQMQHLDIEFWTLLLAVPMSWIPLRLWARQPEQMSQGWQFPLADAIITGVIAGFGTRSTAGAAITALYLAESAILIGMTARRNIIAMWGGAFLGTFLVAQSTPYESWPNFWWAPIILAGFMWFASVLGQKLRESGKLARQAIATQARDAAESERLAIARDLHDSLAKSVHGMRMLAEALRDELAAEKSRHLDLANLIFQSADDASREARIVLDGLRGGGAEQIEHRLEALTWAWAARTGVIVSVHLQGSLDERRPNAEWQWAITQVLGELLTNVEKHAAASFVWVFIHVAEVEFLLAVEDDGRGLSSEITQRPELALQGHYGIAGISERLARLGGTLELSRREAGGTRAVVRVPLREESR</sequence>
<keyword evidence="4" id="KW-0812">Transmembrane</keyword>